<dbReference type="EMBL" id="CWGJ01000005">
    <property type="protein sequence ID" value="CRX37613.1"/>
    <property type="molecule type" value="Genomic_DNA"/>
</dbReference>
<dbReference type="OrthoDB" id="21901at2"/>
<sequence>MNKKIRLSLVLAFACACLALLPHAAFSATLHTIILGDTQDRSIGRTVNLDVNKMKEHGKTISKYSGLELNEIVITGSNLNSTNIITSLENLQVSDDDAIILYYSGHGYRTDNPQDNIWPNIALPGWKGINLEYMTEILINKNPRFILAIGDICNNVIPEKYAPETLIKRDFFQDEENISANYRKLFAETKAVIIASGSSPKLYSYCDEVRGGHFTYHYLRFLGQAVNNPAGTADWDHILSETRSVLYQQQQPQYQIIWMN</sequence>
<feature type="domain" description="Peptidase C14 caspase" evidence="2">
    <location>
        <begin position="72"/>
        <end position="255"/>
    </location>
</feature>
<dbReference type="AlphaFoldDB" id="A0A0H5DP10"/>
<dbReference type="PROSITE" id="PS51257">
    <property type="entry name" value="PROKAR_LIPOPROTEIN"/>
    <property type="match status" value="1"/>
</dbReference>
<keyword evidence="1" id="KW-0732">Signal</keyword>
<dbReference type="GO" id="GO:0006508">
    <property type="term" value="P:proteolysis"/>
    <property type="evidence" value="ECO:0007669"/>
    <property type="project" value="InterPro"/>
</dbReference>
<keyword evidence="4" id="KW-1185">Reference proteome</keyword>
<evidence type="ECO:0000256" key="1">
    <source>
        <dbReference type="SAM" id="SignalP"/>
    </source>
</evidence>
<evidence type="ECO:0000313" key="3">
    <source>
        <dbReference type="EMBL" id="CRX37613.1"/>
    </source>
</evidence>
<dbReference type="Proteomes" id="UP000220251">
    <property type="component" value="Unassembled WGS sequence"/>
</dbReference>
<proteinExistence type="predicted"/>
<feature type="chain" id="PRO_5005217765" evidence="1">
    <location>
        <begin position="28"/>
        <end position="260"/>
    </location>
</feature>
<name>A0A0H5DP10_9BACT</name>
<dbReference type="RefSeq" id="WP_098037476.1">
    <property type="nucleotide sequence ID" value="NZ_CWGJ01000005.1"/>
</dbReference>
<evidence type="ECO:0000259" key="2">
    <source>
        <dbReference type="Pfam" id="PF00656"/>
    </source>
</evidence>
<dbReference type="InterPro" id="IPR029030">
    <property type="entry name" value="Caspase-like_dom_sf"/>
</dbReference>
<protein>
    <submittedName>
        <fullName evidence="3">Putative caspase</fullName>
    </submittedName>
</protein>
<organism evidence="3 4">
    <name type="scientific">Estrella lausannensis</name>
    <dbReference type="NCBI Taxonomy" id="483423"/>
    <lineage>
        <taxon>Bacteria</taxon>
        <taxon>Pseudomonadati</taxon>
        <taxon>Chlamydiota</taxon>
        <taxon>Chlamydiia</taxon>
        <taxon>Parachlamydiales</taxon>
        <taxon>Candidatus Criblamydiaceae</taxon>
        <taxon>Estrella</taxon>
    </lineage>
</organism>
<dbReference type="GO" id="GO:0004197">
    <property type="term" value="F:cysteine-type endopeptidase activity"/>
    <property type="evidence" value="ECO:0007669"/>
    <property type="project" value="InterPro"/>
</dbReference>
<dbReference type="Pfam" id="PF00656">
    <property type="entry name" value="Peptidase_C14"/>
    <property type="match status" value="1"/>
</dbReference>
<reference evidence="4" key="1">
    <citation type="submission" date="2015-06" db="EMBL/GenBank/DDBJ databases">
        <authorList>
            <person name="Bertelli C."/>
        </authorList>
    </citation>
    <scope>NUCLEOTIDE SEQUENCE [LARGE SCALE GENOMIC DNA]</scope>
    <source>
        <strain evidence="4">CRIB-30</strain>
    </source>
</reference>
<feature type="signal peptide" evidence="1">
    <location>
        <begin position="1"/>
        <end position="27"/>
    </location>
</feature>
<accession>A0A0H5DP10</accession>
<dbReference type="SUPFAM" id="SSF52129">
    <property type="entry name" value="Caspase-like"/>
    <property type="match status" value="1"/>
</dbReference>
<dbReference type="Gene3D" id="3.40.50.1460">
    <property type="match status" value="1"/>
</dbReference>
<evidence type="ECO:0000313" key="4">
    <source>
        <dbReference type="Proteomes" id="UP000220251"/>
    </source>
</evidence>
<dbReference type="InterPro" id="IPR011600">
    <property type="entry name" value="Pept_C14_caspase"/>
</dbReference>
<gene>
    <name evidence="3" type="ORF">ELAC_0252</name>
</gene>